<feature type="domain" description="Amino acid permease/ SLC12A" evidence="6">
    <location>
        <begin position="57"/>
        <end position="459"/>
    </location>
</feature>
<protein>
    <recommendedName>
        <fullName evidence="6">Amino acid permease/ SLC12A domain-containing protein</fullName>
    </recommendedName>
</protein>
<name>T0PYM7_SAPDV</name>
<dbReference type="OrthoDB" id="3900342at2759"/>
<evidence type="ECO:0000256" key="5">
    <source>
        <dbReference type="SAM" id="Phobius"/>
    </source>
</evidence>
<evidence type="ECO:0000256" key="2">
    <source>
        <dbReference type="ARBA" id="ARBA00022692"/>
    </source>
</evidence>
<dbReference type="AlphaFoldDB" id="T0PYM7"/>
<evidence type="ECO:0000259" key="6">
    <source>
        <dbReference type="Pfam" id="PF00324"/>
    </source>
</evidence>
<dbReference type="Gene3D" id="1.20.1740.10">
    <property type="entry name" value="Amino acid/polyamine transporter I"/>
    <property type="match status" value="1"/>
</dbReference>
<feature type="transmembrane region" description="Helical" evidence="5">
    <location>
        <begin position="150"/>
        <end position="170"/>
    </location>
</feature>
<keyword evidence="4 5" id="KW-0472">Membrane</keyword>
<organism evidence="7 8">
    <name type="scientific">Saprolegnia diclina (strain VS20)</name>
    <dbReference type="NCBI Taxonomy" id="1156394"/>
    <lineage>
        <taxon>Eukaryota</taxon>
        <taxon>Sar</taxon>
        <taxon>Stramenopiles</taxon>
        <taxon>Oomycota</taxon>
        <taxon>Saprolegniomycetes</taxon>
        <taxon>Saprolegniales</taxon>
        <taxon>Saprolegniaceae</taxon>
        <taxon>Saprolegnia</taxon>
    </lineage>
</organism>
<comment type="subcellular location">
    <subcellularLocation>
        <location evidence="1">Membrane</location>
        <topology evidence="1">Multi-pass membrane protein</topology>
    </subcellularLocation>
</comment>
<keyword evidence="3 5" id="KW-1133">Transmembrane helix</keyword>
<dbReference type="InterPro" id="IPR004841">
    <property type="entry name" value="AA-permease/SLC12A_dom"/>
</dbReference>
<feature type="transmembrane region" description="Helical" evidence="5">
    <location>
        <begin position="300"/>
        <end position="328"/>
    </location>
</feature>
<evidence type="ECO:0000313" key="8">
    <source>
        <dbReference type="Proteomes" id="UP000030762"/>
    </source>
</evidence>
<proteinExistence type="predicted"/>
<dbReference type="PANTHER" id="PTHR42770">
    <property type="entry name" value="AMINO ACID TRANSPORTER-RELATED"/>
    <property type="match status" value="1"/>
</dbReference>
<evidence type="ECO:0000313" key="7">
    <source>
        <dbReference type="EMBL" id="EQC26180.1"/>
    </source>
</evidence>
<dbReference type="OMA" id="TNMPLAA"/>
<feature type="transmembrane region" description="Helical" evidence="5">
    <location>
        <begin position="439"/>
        <end position="457"/>
    </location>
</feature>
<dbReference type="PANTHER" id="PTHR42770:SF7">
    <property type="entry name" value="MEMBRANE PROTEIN"/>
    <property type="match status" value="1"/>
</dbReference>
<feature type="transmembrane region" description="Helical" evidence="5">
    <location>
        <begin position="375"/>
        <end position="397"/>
    </location>
</feature>
<dbReference type="EMBL" id="JH767239">
    <property type="protein sequence ID" value="EQC26180.1"/>
    <property type="molecule type" value="Genomic_DNA"/>
</dbReference>
<dbReference type="STRING" id="1156394.T0PYM7"/>
<sequence length="606" mass="66610">MSAAPSTSKIAVSSSASTVPRLLAPTIHVKLFSASAFDIWSLGIVIVIGGQYFCWNVGLTAGVLSNALALFFMGTAYVCLILSMAEMTATLPFAGGAYGLSRCCVGYFCGFVIGCCEALEYIAYVSSSVLTLGQMLQVIFPVISTDHLPLVWLAIYVLAIVVHVIGGRFFWNFTRVLAVLSTLIVVIYLLGSLPAVSYAEYGGGVDNLVVGGFGEFFTNMPLAAWFFVGIESLNTLCSTVENPKEVIPRGQIPCVLTLFVSGFAVFFVAVSLPPGAILLSNVLAVFNPGFIQMFGMTADIAMILSIPATFATIFGFILAYANILSALANSRLLPLWIGAIHPKFHTQTNALIIGSVMGYILCFCVTYSPTLGKELFNICMFFGFSCYMAQCAGYLYLKREFGHLPRSFTSPVGKPGVYYAAIVWILNWISIVGCQENAAFLLSVVSSIVTVLIVYYLGYAKHRQTFSDDERKILFFAHVSKSNQRKRKKKARQKTLPRWALAVLRVLEWFWHIWSLRTHSRSVSTTGNSVNTTIHPWRQRWASFRFLQLLQPNRVVHLTPRSQVSSYGPPANMPTTNIPGFRPAKPAASTRLSAPKENNLLVEEYN</sequence>
<feature type="transmembrane region" description="Helical" evidence="5">
    <location>
        <begin position="417"/>
        <end position="433"/>
    </location>
</feature>
<dbReference type="Pfam" id="PF00324">
    <property type="entry name" value="AA_permease"/>
    <property type="match status" value="1"/>
</dbReference>
<evidence type="ECO:0000256" key="4">
    <source>
        <dbReference type="ARBA" id="ARBA00023136"/>
    </source>
</evidence>
<dbReference type="InParanoid" id="T0PYM7"/>
<feature type="transmembrane region" description="Helical" evidence="5">
    <location>
        <begin position="254"/>
        <end position="280"/>
    </location>
</feature>
<dbReference type="GO" id="GO:0055085">
    <property type="term" value="P:transmembrane transport"/>
    <property type="evidence" value="ECO:0007669"/>
    <property type="project" value="InterPro"/>
</dbReference>
<dbReference type="RefSeq" id="XP_008620395.1">
    <property type="nucleotide sequence ID" value="XM_008622173.1"/>
</dbReference>
<dbReference type="VEuPathDB" id="FungiDB:SDRG_15984"/>
<evidence type="ECO:0000256" key="3">
    <source>
        <dbReference type="ARBA" id="ARBA00022989"/>
    </source>
</evidence>
<reference evidence="7 8" key="1">
    <citation type="submission" date="2012-04" db="EMBL/GenBank/DDBJ databases">
        <title>The Genome Sequence of Saprolegnia declina VS20.</title>
        <authorList>
            <consortium name="The Broad Institute Genome Sequencing Platform"/>
            <person name="Russ C."/>
            <person name="Nusbaum C."/>
            <person name="Tyler B."/>
            <person name="van West P."/>
            <person name="Dieguez-Uribeondo J."/>
            <person name="de Bruijn I."/>
            <person name="Tripathy S."/>
            <person name="Jiang R."/>
            <person name="Young S.K."/>
            <person name="Zeng Q."/>
            <person name="Gargeya S."/>
            <person name="Fitzgerald M."/>
            <person name="Haas B."/>
            <person name="Abouelleil A."/>
            <person name="Alvarado L."/>
            <person name="Arachchi H.M."/>
            <person name="Berlin A."/>
            <person name="Chapman S.B."/>
            <person name="Goldberg J."/>
            <person name="Griggs A."/>
            <person name="Gujja S."/>
            <person name="Hansen M."/>
            <person name="Howarth C."/>
            <person name="Imamovic A."/>
            <person name="Larimer J."/>
            <person name="McCowen C."/>
            <person name="Montmayeur A."/>
            <person name="Murphy C."/>
            <person name="Neiman D."/>
            <person name="Pearson M."/>
            <person name="Priest M."/>
            <person name="Roberts A."/>
            <person name="Saif S."/>
            <person name="Shea T."/>
            <person name="Sisk P."/>
            <person name="Sykes S."/>
            <person name="Wortman J."/>
            <person name="Nusbaum C."/>
            <person name="Birren B."/>
        </authorList>
    </citation>
    <scope>NUCLEOTIDE SEQUENCE [LARGE SCALE GENOMIC DNA]</scope>
    <source>
        <strain evidence="7 8">VS20</strain>
    </source>
</reference>
<dbReference type="GeneID" id="19956711"/>
<dbReference type="Proteomes" id="UP000030762">
    <property type="component" value="Unassembled WGS sequence"/>
</dbReference>
<feature type="transmembrane region" description="Helical" evidence="5">
    <location>
        <begin position="31"/>
        <end position="55"/>
    </location>
</feature>
<feature type="transmembrane region" description="Helical" evidence="5">
    <location>
        <begin position="177"/>
        <end position="196"/>
    </location>
</feature>
<evidence type="ECO:0000256" key="1">
    <source>
        <dbReference type="ARBA" id="ARBA00004141"/>
    </source>
</evidence>
<feature type="transmembrane region" description="Helical" evidence="5">
    <location>
        <begin position="216"/>
        <end position="233"/>
    </location>
</feature>
<dbReference type="InterPro" id="IPR050367">
    <property type="entry name" value="APC_superfamily"/>
</dbReference>
<feature type="transmembrane region" description="Helical" evidence="5">
    <location>
        <begin position="121"/>
        <end position="144"/>
    </location>
</feature>
<keyword evidence="8" id="KW-1185">Reference proteome</keyword>
<accession>T0PYM7</accession>
<feature type="transmembrane region" description="Helical" evidence="5">
    <location>
        <begin position="349"/>
        <end position="369"/>
    </location>
</feature>
<feature type="transmembrane region" description="Helical" evidence="5">
    <location>
        <begin position="67"/>
        <end position="85"/>
    </location>
</feature>
<gene>
    <name evidence="7" type="ORF">SDRG_15984</name>
</gene>
<dbReference type="GO" id="GO:0016020">
    <property type="term" value="C:membrane"/>
    <property type="evidence" value="ECO:0007669"/>
    <property type="project" value="UniProtKB-SubCell"/>
</dbReference>
<keyword evidence="2 5" id="KW-0812">Transmembrane</keyword>
<feature type="transmembrane region" description="Helical" evidence="5">
    <location>
        <begin position="91"/>
        <end position="114"/>
    </location>
</feature>